<dbReference type="CDD" id="cd02947">
    <property type="entry name" value="TRX_family"/>
    <property type="match status" value="1"/>
</dbReference>
<feature type="coiled-coil region" evidence="4">
    <location>
        <begin position="1244"/>
        <end position="1288"/>
    </location>
</feature>
<dbReference type="PROSITE" id="PS00194">
    <property type="entry name" value="THIOREDOXIN_1"/>
    <property type="match status" value="1"/>
</dbReference>
<dbReference type="SUPFAM" id="SSF52833">
    <property type="entry name" value="Thioredoxin-like"/>
    <property type="match status" value="1"/>
</dbReference>
<evidence type="ECO:0000256" key="1">
    <source>
        <dbReference type="ARBA" id="ARBA00022448"/>
    </source>
</evidence>
<dbReference type="Pfam" id="PF14555">
    <property type="entry name" value="UBA_4"/>
    <property type="match status" value="1"/>
</dbReference>
<keyword evidence="3" id="KW-1015">Disulfide bond</keyword>
<sequence length="1345" mass="148529">MVDVLFRPEDGKPVLVDCYTTWCGPCKLIEPYVERASIREDISVVKYDVEADGTSGLRVELLLRGIRVEGLPTLLLFKDGKLLAENSGMITEDKLERFINTNISYLHFSSGPSEEKKTEIETMLSDESGGAGRRGLRPPHVPSRLGQHHDDVPAPRVGEGLGVRGADRTPGGERIVQRVDRREGHRDVGYPSPAPTLHSGGSGAAAVAEQVELGLAIAHGAHLNRFDYALDQVLEAVVRNDRLVVERRDVRGPQEREELRCWVASPEPALDVPGELPKQYVLPQAEGQHGLPEAHGPTEVEHLPHVEAAGYGDGGVERAVLPRPGDVVGDAGAFWMRIVGVKRSDSENSHDRAHGEADADQRLPWPRSPRPGEPRQAAPHRPRRGVDVARPRAVEYVPPPHGRVHHAPGDEHDHRAPFRALPHHQVLDVLLEASPVEAVEDEEHGPRGVVLELAVGRVGKGDVQRDLLSVELVRAPDPDVLLVGHRVDEEGYARPVVAADEVRRRAALRAVGPSLLGPPRDDVGYELVRAGVVGPRVDGGRVDAGMGESEGGETKELPGAAFVRSRMASYGLRARRAPSHRQQTRQREEAQAEASPVLVHVQRVREQDRRARQSDRVDRHSEPADALPVGGLLPLPPSGIPRAQLAVDHPGQARRAEEHGEEPQPELGHGQRRRGHRRRRDDQPAEGPVVELEERHQPDLRRRRRGPLRAERVADREEGRRGVRAVRGGGDLEDAPGEGLDDAELDPGSSSEPACIRLAAGAASPRRRAERIAARQAEVLEELGRRGTDGRGGRDQSPETSSFEEKDVLLDRAGSFRKAEQNRARSKKPWPQNPPGKSQVSTMNPSGEQGNVQEICDELSQFSLVDAPTLEGDGDVSIGSFTLVPSEEDEGYELVPEYAPTPAMQFLSATGLEPSEEGERLAGRYLETAEGDVDLAVGLYFDSDPQSLVAPNEADADDTTKKPPATDEDMDKKPAAADTKVDCDQKADSEGWPSVVYLDEFVRATGLEESEGSRRLARAYLTATDCNVDLAVHLYLEEAQSLDGSVSALEAETGDAVAESMEHFAGEDVALTAKCKLAKPGQWREAKTGLECSAEDGLSAKQPSSQSNSAFNEFERIRALQKPIDREEEFEKEFEGLKIGSPDDTREKIKGMLSKHLARVRNARTPNYDSPPMSPSASGWRLAEEVLPTTVCNKYGCCLIPGEYCKFNESCVLRRPDFRRMGPSELEDGVRLTHQSEAIRMKKLKKMERKRKRELKQRMKLEKMERKLEKMERKRKREIKRQMKHRAELSVPVLERLRLSVDIDDMYKFKKRRQKKNGIKSNNHRQKNSPIPVPSPKTDANSSDG</sequence>
<keyword evidence="2" id="KW-0249">Electron transport</keyword>
<feature type="compositionally biased region" description="Basic and acidic residues" evidence="5">
    <location>
        <begin position="782"/>
        <end position="810"/>
    </location>
</feature>
<protein>
    <recommendedName>
        <fullName evidence="6">Thioredoxin domain-containing protein</fullName>
    </recommendedName>
</protein>
<feature type="compositionally biased region" description="Basic residues" evidence="5">
    <location>
        <begin position="573"/>
        <end position="584"/>
    </location>
</feature>
<feature type="compositionally biased region" description="Acidic residues" evidence="5">
    <location>
        <begin position="731"/>
        <end position="745"/>
    </location>
</feature>
<dbReference type="InterPro" id="IPR036249">
    <property type="entry name" value="Thioredoxin-like_sf"/>
</dbReference>
<feature type="region of interest" description="Disordered" evidence="5">
    <location>
        <begin position="571"/>
        <end position="754"/>
    </location>
</feature>
<keyword evidence="8" id="KW-1185">Reference proteome</keyword>
<feature type="compositionally biased region" description="Basic residues" evidence="5">
    <location>
        <begin position="1310"/>
        <end position="1327"/>
    </location>
</feature>
<dbReference type="eggNOG" id="KOG0910">
    <property type="taxonomic scope" value="Eukaryota"/>
</dbReference>
<feature type="region of interest" description="Disordered" evidence="5">
    <location>
        <begin position="344"/>
        <end position="391"/>
    </location>
</feature>
<dbReference type="PROSITE" id="PS51352">
    <property type="entry name" value="THIOREDOXIN_2"/>
    <property type="match status" value="1"/>
</dbReference>
<dbReference type="Gene3D" id="3.40.30.10">
    <property type="entry name" value="Glutaredoxin"/>
    <property type="match status" value="1"/>
</dbReference>
<keyword evidence="1" id="KW-0813">Transport</keyword>
<evidence type="ECO:0000313" key="7">
    <source>
        <dbReference type="EMBL" id="EJK63790.1"/>
    </source>
</evidence>
<feature type="domain" description="Thioredoxin" evidence="6">
    <location>
        <begin position="1"/>
        <end position="104"/>
    </location>
</feature>
<feature type="compositionally biased region" description="Basic residues" evidence="5">
    <location>
        <begin position="670"/>
        <end position="679"/>
    </location>
</feature>
<keyword evidence="4" id="KW-0175">Coiled coil</keyword>
<evidence type="ECO:0000259" key="6">
    <source>
        <dbReference type="PROSITE" id="PS51352"/>
    </source>
</evidence>
<feature type="compositionally biased region" description="Basic and acidic residues" evidence="5">
    <location>
        <begin position="344"/>
        <end position="361"/>
    </location>
</feature>
<dbReference type="GO" id="GO:0005737">
    <property type="term" value="C:cytoplasm"/>
    <property type="evidence" value="ECO:0007669"/>
    <property type="project" value="TreeGrafter"/>
</dbReference>
<feature type="region of interest" description="Disordered" evidence="5">
    <location>
        <begin position="182"/>
        <end position="203"/>
    </location>
</feature>
<dbReference type="Pfam" id="PF00085">
    <property type="entry name" value="Thioredoxin"/>
    <property type="match status" value="1"/>
</dbReference>
<evidence type="ECO:0000256" key="5">
    <source>
        <dbReference type="SAM" id="MobiDB-lite"/>
    </source>
</evidence>
<evidence type="ECO:0000256" key="4">
    <source>
        <dbReference type="SAM" id="Coils"/>
    </source>
</evidence>
<proteinExistence type="predicted"/>
<evidence type="ECO:0000256" key="3">
    <source>
        <dbReference type="ARBA" id="ARBA00023157"/>
    </source>
</evidence>
<dbReference type="InterPro" id="IPR017937">
    <property type="entry name" value="Thioredoxin_CS"/>
</dbReference>
<organism evidence="7 8">
    <name type="scientific">Thalassiosira oceanica</name>
    <name type="common">Marine diatom</name>
    <dbReference type="NCBI Taxonomy" id="159749"/>
    <lineage>
        <taxon>Eukaryota</taxon>
        <taxon>Sar</taxon>
        <taxon>Stramenopiles</taxon>
        <taxon>Ochrophyta</taxon>
        <taxon>Bacillariophyta</taxon>
        <taxon>Coscinodiscophyceae</taxon>
        <taxon>Thalassiosirophycidae</taxon>
        <taxon>Thalassiosirales</taxon>
        <taxon>Thalassiosiraceae</taxon>
        <taxon>Thalassiosira</taxon>
    </lineage>
</organism>
<dbReference type="PANTHER" id="PTHR45663:SF11">
    <property type="entry name" value="GEO12009P1"/>
    <property type="match status" value="1"/>
</dbReference>
<evidence type="ECO:0000313" key="8">
    <source>
        <dbReference type="Proteomes" id="UP000266841"/>
    </source>
</evidence>
<feature type="region of interest" description="Disordered" evidence="5">
    <location>
        <begin position="780"/>
        <end position="851"/>
    </location>
</feature>
<dbReference type="GO" id="GO:0015035">
    <property type="term" value="F:protein-disulfide reductase activity"/>
    <property type="evidence" value="ECO:0007669"/>
    <property type="project" value="TreeGrafter"/>
</dbReference>
<dbReference type="EMBL" id="AGNL01018013">
    <property type="protein sequence ID" value="EJK63790.1"/>
    <property type="molecule type" value="Genomic_DNA"/>
</dbReference>
<feature type="region of interest" description="Disordered" evidence="5">
    <location>
        <begin position="125"/>
        <end position="170"/>
    </location>
</feature>
<dbReference type="OrthoDB" id="44691at2759"/>
<evidence type="ECO:0000256" key="2">
    <source>
        <dbReference type="ARBA" id="ARBA00022982"/>
    </source>
</evidence>
<feature type="region of interest" description="Disordered" evidence="5">
    <location>
        <begin position="946"/>
        <end position="987"/>
    </location>
</feature>
<dbReference type="InterPro" id="IPR013766">
    <property type="entry name" value="Thioredoxin_domain"/>
</dbReference>
<dbReference type="PANTHER" id="PTHR45663">
    <property type="entry name" value="GEO12009P1"/>
    <property type="match status" value="1"/>
</dbReference>
<feature type="compositionally biased region" description="Basic and acidic residues" evidence="5">
    <location>
        <begin position="958"/>
        <end position="987"/>
    </location>
</feature>
<dbReference type="Proteomes" id="UP000266841">
    <property type="component" value="Unassembled WGS sequence"/>
</dbReference>
<reference evidence="7 8" key="1">
    <citation type="journal article" date="2012" name="Genome Biol.">
        <title>Genome and low-iron response of an oceanic diatom adapted to chronic iron limitation.</title>
        <authorList>
            <person name="Lommer M."/>
            <person name="Specht M."/>
            <person name="Roy A.S."/>
            <person name="Kraemer L."/>
            <person name="Andreson R."/>
            <person name="Gutowska M.A."/>
            <person name="Wolf J."/>
            <person name="Bergner S.V."/>
            <person name="Schilhabel M.B."/>
            <person name="Klostermeier U.C."/>
            <person name="Beiko R.G."/>
            <person name="Rosenstiel P."/>
            <person name="Hippler M."/>
            <person name="Laroche J."/>
        </authorList>
    </citation>
    <scope>NUCLEOTIDE SEQUENCE [LARGE SCALE GENOMIC DNA]</scope>
    <source>
        <strain evidence="7 8">CCMP1005</strain>
    </source>
</reference>
<feature type="compositionally biased region" description="Polar residues" evidence="5">
    <location>
        <begin position="835"/>
        <end position="851"/>
    </location>
</feature>
<feature type="region of interest" description="Disordered" evidence="5">
    <location>
        <begin position="1310"/>
        <end position="1345"/>
    </location>
</feature>
<comment type="caution">
    <text evidence="7">The sequence shown here is derived from an EMBL/GenBank/DDBJ whole genome shotgun (WGS) entry which is preliminary data.</text>
</comment>
<feature type="compositionally biased region" description="Basic and acidic residues" evidence="5">
    <location>
        <begin position="708"/>
        <end position="721"/>
    </location>
</feature>
<feature type="compositionally biased region" description="Basic and acidic residues" evidence="5">
    <location>
        <begin position="603"/>
        <end position="623"/>
    </location>
</feature>
<gene>
    <name evidence="7" type="ORF">THAOC_15535</name>
</gene>
<accession>K0SEN1</accession>
<name>K0SEN1_THAOC</name>